<keyword evidence="2" id="KW-1133">Transmembrane helix</keyword>
<dbReference type="Proteomes" id="UP001500556">
    <property type="component" value="Unassembled WGS sequence"/>
</dbReference>
<feature type="transmembrane region" description="Helical" evidence="2">
    <location>
        <begin position="162"/>
        <end position="185"/>
    </location>
</feature>
<reference evidence="4" key="1">
    <citation type="journal article" date="2019" name="Int. J. Syst. Evol. Microbiol.">
        <title>The Global Catalogue of Microorganisms (GCM) 10K type strain sequencing project: providing services to taxonomists for standard genome sequencing and annotation.</title>
        <authorList>
            <consortium name="The Broad Institute Genomics Platform"/>
            <consortium name="The Broad Institute Genome Sequencing Center for Infectious Disease"/>
            <person name="Wu L."/>
            <person name="Ma J."/>
        </authorList>
    </citation>
    <scope>NUCLEOTIDE SEQUENCE [LARGE SCALE GENOMIC DNA]</scope>
    <source>
        <strain evidence="4">JCM 18961</strain>
    </source>
</reference>
<feature type="transmembrane region" description="Helical" evidence="2">
    <location>
        <begin position="105"/>
        <end position="125"/>
    </location>
</feature>
<name>A0ABP8YHP8_9MICO</name>
<evidence type="ECO:0000313" key="4">
    <source>
        <dbReference type="Proteomes" id="UP001500556"/>
    </source>
</evidence>
<dbReference type="RefSeq" id="WP_345504526.1">
    <property type="nucleotide sequence ID" value="NZ_BAABLO010000012.1"/>
</dbReference>
<gene>
    <name evidence="3" type="ORF">GCM10025782_29640</name>
</gene>
<evidence type="ECO:0000313" key="3">
    <source>
        <dbReference type="EMBL" id="GAA4728917.1"/>
    </source>
</evidence>
<keyword evidence="2" id="KW-0812">Transmembrane</keyword>
<protein>
    <submittedName>
        <fullName evidence="3">DoxX family membrane protein</fullName>
    </submittedName>
</protein>
<proteinExistence type="predicted"/>
<dbReference type="EMBL" id="BAABLO010000012">
    <property type="protein sequence ID" value="GAA4728917.1"/>
    <property type="molecule type" value="Genomic_DNA"/>
</dbReference>
<evidence type="ECO:0000256" key="1">
    <source>
        <dbReference type="SAM" id="MobiDB-lite"/>
    </source>
</evidence>
<organism evidence="3 4">
    <name type="scientific">Pedococcus ginsenosidimutans</name>
    <dbReference type="NCBI Taxonomy" id="490570"/>
    <lineage>
        <taxon>Bacteria</taxon>
        <taxon>Bacillati</taxon>
        <taxon>Actinomycetota</taxon>
        <taxon>Actinomycetes</taxon>
        <taxon>Micrococcales</taxon>
        <taxon>Intrasporangiaceae</taxon>
        <taxon>Pedococcus</taxon>
    </lineage>
</organism>
<accession>A0ABP8YHP8</accession>
<feature type="region of interest" description="Disordered" evidence="1">
    <location>
        <begin position="1"/>
        <end position="20"/>
    </location>
</feature>
<keyword evidence="4" id="KW-1185">Reference proteome</keyword>
<comment type="caution">
    <text evidence="3">The sequence shown here is derived from an EMBL/GenBank/DDBJ whole genome shotgun (WGS) entry which is preliminary data.</text>
</comment>
<keyword evidence="2" id="KW-0472">Membrane</keyword>
<feature type="transmembrane region" description="Helical" evidence="2">
    <location>
        <begin position="132"/>
        <end position="150"/>
    </location>
</feature>
<evidence type="ECO:0000256" key="2">
    <source>
        <dbReference type="SAM" id="Phobius"/>
    </source>
</evidence>
<feature type="transmembrane region" description="Helical" evidence="2">
    <location>
        <begin position="29"/>
        <end position="50"/>
    </location>
</feature>
<sequence length="198" mass="21330">MTTTSRPRGSAHAAATTHHELTETTGSSALGTVLGILRLSLGWVFLWAFLDKTFALGFSTGRDAKTGVVDRFGDAAWIHGGSPTKGFLTFGTAGPLKDFYGSFAGAAWADWLFMIGLLGIGLALMLGIGMRVAVVSGVAMLVMMWSAYLAPDNNPFMDDHLIYALTLVVLLLSGAGHHLGLGTMWNRLDLVRHHRWLR</sequence>